<organism evidence="1 2">
    <name type="scientific">Rhizoctonia solani AG-3 Rhs1AP</name>
    <dbReference type="NCBI Taxonomy" id="1086054"/>
    <lineage>
        <taxon>Eukaryota</taxon>
        <taxon>Fungi</taxon>
        <taxon>Dikarya</taxon>
        <taxon>Basidiomycota</taxon>
        <taxon>Agaricomycotina</taxon>
        <taxon>Agaricomycetes</taxon>
        <taxon>Cantharellales</taxon>
        <taxon>Ceratobasidiaceae</taxon>
        <taxon>Rhizoctonia</taxon>
    </lineage>
</organism>
<dbReference type="Gene3D" id="3.30.560.10">
    <property type="entry name" value="Glucose Oxidase, domain 3"/>
    <property type="match status" value="1"/>
</dbReference>
<reference evidence="2" key="1">
    <citation type="journal article" date="2014" name="Genome Announc.">
        <title>Draft genome sequence of the plant-pathogenic soil fungus Rhizoctonia solani anastomosis group 3 strain Rhs1AP.</title>
        <authorList>
            <person name="Cubeta M.A."/>
            <person name="Thomas E."/>
            <person name="Dean R.A."/>
            <person name="Jabaji S."/>
            <person name="Neate S.M."/>
            <person name="Tavantzis S."/>
            <person name="Toda T."/>
            <person name="Vilgalys R."/>
            <person name="Bharathan N."/>
            <person name="Fedorova-Abrams N."/>
            <person name="Pakala S.B."/>
            <person name="Pakala S.M."/>
            <person name="Zafar N."/>
            <person name="Joardar V."/>
            <person name="Losada L."/>
            <person name="Nierman W.C."/>
        </authorList>
    </citation>
    <scope>NUCLEOTIDE SEQUENCE [LARGE SCALE GENOMIC DNA]</scope>
    <source>
        <strain evidence="2">AG-3</strain>
    </source>
</reference>
<name>X8J8V0_9AGAM</name>
<evidence type="ECO:0000313" key="2">
    <source>
        <dbReference type="Proteomes" id="UP000030108"/>
    </source>
</evidence>
<accession>X8J8V0</accession>
<sequence length="85" mass="9100">MILVPQDVLTKAGVETLKESKHVGENLYDAPVFLRPKSTGCVTITSGSVWDSAVIEANDPNKIKTLVQGARIAPEIAQTKPLADN</sequence>
<gene>
    <name evidence="1" type="ORF">RSOL_226990</name>
</gene>
<dbReference type="Proteomes" id="UP000030108">
    <property type="component" value="Unassembled WGS sequence"/>
</dbReference>
<dbReference type="EMBL" id="JATN01000322">
    <property type="protein sequence ID" value="EUC57646.1"/>
    <property type="molecule type" value="Genomic_DNA"/>
</dbReference>
<protein>
    <submittedName>
        <fullName evidence="1">Uncharacterized protein</fullName>
    </submittedName>
</protein>
<comment type="caution">
    <text evidence="1">The sequence shown here is derived from an EMBL/GenBank/DDBJ whole genome shotgun (WGS) entry which is preliminary data.</text>
</comment>
<feature type="non-terminal residue" evidence="1">
    <location>
        <position position="85"/>
    </location>
</feature>
<dbReference type="SUPFAM" id="SSF54373">
    <property type="entry name" value="FAD-linked reductases, C-terminal domain"/>
    <property type="match status" value="1"/>
</dbReference>
<evidence type="ECO:0000313" key="1">
    <source>
        <dbReference type="EMBL" id="EUC57646.1"/>
    </source>
</evidence>
<dbReference type="AlphaFoldDB" id="X8J8V0"/>
<proteinExistence type="predicted"/>